<dbReference type="PANTHER" id="PTHR35528">
    <property type="entry name" value="BLL1675 PROTEIN"/>
    <property type="match status" value="1"/>
</dbReference>
<dbReference type="InterPro" id="IPR052183">
    <property type="entry name" value="IS_Transposase"/>
</dbReference>
<protein>
    <recommendedName>
        <fullName evidence="3">Transposase, IS6 family</fullName>
    </recommendedName>
</protein>
<dbReference type="OrthoDB" id="4315389at2"/>
<name>A0A1I5NKV1_9HYPH</name>
<organism evidence="1 2">
    <name type="scientific">Cohaesibacter marisflavi</name>
    <dbReference type="NCBI Taxonomy" id="655353"/>
    <lineage>
        <taxon>Bacteria</taxon>
        <taxon>Pseudomonadati</taxon>
        <taxon>Pseudomonadota</taxon>
        <taxon>Alphaproteobacteria</taxon>
        <taxon>Hyphomicrobiales</taxon>
        <taxon>Cohaesibacteraceae</taxon>
    </lineage>
</organism>
<dbReference type="EMBL" id="FOVR01000033">
    <property type="protein sequence ID" value="SFP21956.1"/>
    <property type="molecule type" value="Genomic_DNA"/>
</dbReference>
<proteinExistence type="predicted"/>
<dbReference type="Proteomes" id="UP000199236">
    <property type="component" value="Unassembled WGS sequence"/>
</dbReference>
<dbReference type="AlphaFoldDB" id="A0A1I5NKV1"/>
<evidence type="ECO:0000313" key="2">
    <source>
        <dbReference type="Proteomes" id="UP000199236"/>
    </source>
</evidence>
<reference evidence="1 2" key="1">
    <citation type="submission" date="2016-10" db="EMBL/GenBank/DDBJ databases">
        <authorList>
            <person name="de Groot N.N."/>
        </authorList>
    </citation>
    <scope>NUCLEOTIDE SEQUENCE [LARGE SCALE GENOMIC DNA]</scope>
    <source>
        <strain evidence="1 2">CGMCC 1.9157</strain>
    </source>
</reference>
<sequence length="61" mass="7412">MILNSIAEKLKRKSKDDFKGRQFEAWLIIQAVSWYLRYPLSYRDLEEMFLERGFKVDHSTI</sequence>
<dbReference type="STRING" id="655353.SAMN04488056_13312"/>
<gene>
    <name evidence="1" type="ORF">SAMN04488056_13312</name>
</gene>
<dbReference type="PANTHER" id="PTHR35528:SF3">
    <property type="entry name" value="BLL1675 PROTEIN"/>
    <property type="match status" value="1"/>
</dbReference>
<evidence type="ECO:0008006" key="3">
    <source>
        <dbReference type="Google" id="ProtNLM"/>
    </source>
</evidence>
<evidence type="ECO:0000313" key="1">
    <source>
        <dbReference type="EMBL" id="SFP21956.1"/>
    </source>
</evidence>
<feature type="non-terminal residue" evidence="1">
    <location>
        <position position="61"/>
    </location>
</feature>
<accession>A0A1I5NKV1</accession>
<keyword evidence="2" id="KW-1185">Reference proteome</keyword>